<dbReference type="AlphaFoldDB" id="A0A0A3A1A0"/>
<name>A0A0A3A1A0_9PAST</name>
<evidence type="ECO:0000313" key="1">
    <source>
        <dbReference type="EMBL" id="KGQ60825.1"/>
    </source>
</evidence>
<reference evidence="1 2" key="1">
    <citation type="submission" date="2014-07" db="EMBL/GenBank/DDBJ databases">
        <title>Chaperone-usher fimbriae in a diverse selection of Gallibacterium genomes.</title>
        <authorList>
            <person name="Kudirkiene E."/>
            <person name="Bager R.J."/>
            <person name="Johnson T.J."/>
            <person name="Bojesen A.M."/>
        </authorList>
    </citation>
    <scope>NUCLEOTIDE SEQUENCE [LARGE SCALE GENOMIC DNA]</scope>
    <source>
        <strain evidence="1 2">4895</strain>
    </source>
</reference>
<protein>
    <recommendedName>
        <fullName evidence="3">Virion structural protein</fullName>
    </recommendedName>
</protein>
<organism evidence="1 2">
    <name type="scientific">Gallibacterium anatis 4895</name>
    <dbReference type="NCBI Taxonomy" id="1396510"/>
    <lineage>
        <taxon>Bacteria</taxon>
        <taxon>Pseudomonadati</taxon>
        <taxon>Pseudomonadota</taxon>
        <taxon>Gammaproteobacteria</taxon>
        <taxon>Pasteurellales</taxon>
        <taxon>Pasteurellaceae</taxon>
        <taxon>Gallibacterium</taxon>
    </lineage>
</organism>
<proteinExistence type="predicted"/>
<dbReference type="RefSeq" id="WP_039164116.1">
    <property type="nucleotide sequence ID" value="NZ_JPJQ01000041.1"/>
</dbReference>
<evidence type="ECO:0008006" key="3">
    <source>
        <dbReference type="Google" id="ProtNLM"/>
    </source>
</evidence>
<gene>
    <name evidence="1" type="ORF">IO48_09190</name>
</gene>
<accession>A0A0A3A1A0</accession>
<dbReference type="Proteomes" id="UP000030554">
    <property type="component" value="Unassembled WGS sequence"/>
</dbReference>
<comment type="caution">
    <text evidence="1">The sequence shown here is derived from an EMBL/GenBank/DDBJ whole genome shotgun (WGS) entry which is preliminary data.</text>
</comment>
<sequence length="547" mass="60521">MKITFNQWGGSAPRLDPRAVPVGMAVTAKNTRPDPYSLKPWIKPQVTNARVRASAKTLYRYTDRHWFEWDWDVSVVKAPIINDPNQEVIFTDRDGVKFTRNTFALSSAPYPNNSRMIGVPQPDKPRFKNNAPTNDVAGVDTIDIAYVVTFVNEFGREGPASKVSDITMSKNKKVNITITRPALPTGAYALGSGAKWRIYRTNTASDGSGIYQYVDEVPIATQSYTDTRKEDELLEMLSTADWFPPADTNTALWPSGPLKGVVNVANSYLAGFTGRTLCFSVPNVPHAWPPAYQIVVEYDIVGLAVVGAEIVVLTKGHPYLVTGSAPGNLTAAKIPDAQACVSAQSIVAFENGVIYASPDGLVMIDGPRARLISTGVFDERSWAALQPHTMRSSYYEGSYVATTNTKTFLFIPNGGQAQYREINFRPVAMVNDLETDTLYYHEGDGVIKAFNKGAGNYEYEWQSGTVRTSKKTNLPWAALYASNYPVKLTVITQYDCHHHREHEYTVTCSKPFRLRGGFLANEFAIKIVSDKTVHSVELANSVQELEI</sequence>
<evidence type="ECO:0000313" key="2">
    <source>
        <dbReference type="Proteomes" id="UP000030554"/>
    </source>
</evidence>
<dbReference type="EMBL" id="JPJQ01000041">
    <property type="protein sequence ID" value="KGQ60825.1"/>
    <property type="molecule type" value="Genomic_DNA"/>
</dbReference>